<sequence length="279" mass="28655">MTTFGTRLEHAFNTFGQLCVGIDPHPDVLSDWGLPDDARGLRECGMRVVEASAGRAGIVKPQVACFERHGVAGLQVLAEVIAAAKSAGLLVIADAKRGDIGSTMEAYAEAWLNPQRDFGVDALTVSPFLGFATLQPAVQAAAQYEAGLFVLALTSNAEGQQVQLARDEDGQTVAGRIVRSVAASNAAAADQGKMGSIGLVVGATTAHLAEQNGIDLVAGSPPLLAPGYGAQGATAQSIRSGFGAAWGQVLVNSSRAILAAGPETHGLVSNIEQARTDLQ</sequence>
<evidence type="ECO:0000256" key="4">
    <source>
        <dbReference type="ARBA" id="ARBA00022975"/>
    </source>
</evidence>
<dbReference type="InterPro" id="IPR011060">
    <property type="entry name" value="RibuloseP-bd_barrel"/>
</dbReference>
<accession>A0A3A4F8D1</accession>
<dbReference type="PROSITE" id="PS00156">
    <property type="entry name" value="OMPDECASE"/>
    <property type="match status" value="1"/>
</dbReference>
<organism evidence="9 10">
    <name type="scientific">Nesterenkonia natronophila</name>
    <dbReference type="NCBI Taxonomy" id="2174932"/>
    <lineage>
        <taxon>Bacteria</taxon>
        <taxon>Bacillati</taxon>
        <taxon>Actinomycetota</taxon>
        <taxon>Actinomycetes</taxon>
        <taxon>Micrococcales</taxon>
        <taxon>Micrococcaceae</taxon>
        <taxon>Nesterenkonia</taxon>
    </lineage>
</organism>
<dbReference type="Proteomes" id="UP000266615">
    <property type="component" value="Unassembled WGS sequence"/>
</dbReference>
<evidence type="ECO:0000256" key="2">
    <source>
        <dbReference type="ARBA" id="ARBA00008847"/>
    </source>
</evidence>
<dbReference type="SMART" id="SM00934">
    <property type="entry name" value="OMPdecase"/>
    <property type="match status" value="1"/>
</dbReference>
<comment type="catalytic activity">
    <reaction evidence="6">
        <text>orotidine 5'-phosphate + H(+) = UMP + CO2</text>
        <dbReference type="Rhea" id="RHEA:11596"/>
        <dbReference type="ChEBI" id="CHEBI:15378"/>
        <dbReference type="ChEBI" id="CHEBI:16526"/>
        <dbReference type="ChEBI" id="CHEBI:57538"/>
        <dbReference type="ChEBI" id="CHEBI:57865"/>
        <dbReference type="EC" id="4.1.1.23"/>
    </reaction>
</comment>
<feature type="domain" description="Orotidine 5'-phosphate decarboxylase" evidence="8">
    <location>
        <begin position="17"/>
        <end position="267"/>
    </location>
</feature>
<dbReference type="OrthoDB" id="9808470at2"/>
<dbReference type="AlphaFoldDB" id="A0A3A4F8D1"/>
<proteinExistence type="inferred from homology"/>
<dbReference type="Gene3D" id="3.20.20.70">
    <property type="entry name" value="Aldolase class I"/>
    <property type="match status" value="1"/>
</dbReference>
<dbReference type="InterPro" id="IPR013785">
    <property type="entry name" value="Aldolase_TIM"/>
</dbReference>
<evidence type="ECO:0000256" key="7">
    <source>
        <dbReference type="NCBIfam" id="TIGR02127"/>
    </source>
</evidence>
<name>A0A3A4F8D1_9MICC</name>
<dbReference type="InterPro" id="IPR011995">
    <property type="entry name" value="OMPdecase_type-2"/>
</dbReference>
<dbReference type="UniPathway" id="UPA00070">
    <property type="reaction ID" value="UER00120"/>
</dbReference>
<evidence type="ECO:0000256" key="5">
    <source>
        <dbReference type="ARBA" id="ARBA00023239"/>
    </source>
</evidence>
<comment type="similarity">
    <text evidence="2">Belongs to the OMP decarboxylase family. Type 2 subfamily.</text>
</comment>
<evidence type="ECO:0000256" key="3">
    <source>
        <dbReference type="ARBA" id="ARBA00022793"/>
    </source>
</evidence>
<dbReference type="InterPro" id="IPR018089">
    <property type="entry name" value="OMPdecase_AS"/>
</dbReference>
<dbReference type="EMBL" id="QYZP01000003">
    <property type="protein sequence ID" value="RJN31144.1"/>
    <property type="molecule type" value="Genomic_DNA"/>
</dbReference>
<evidence type="ECO:0000256" key="6">
    <source>
        <dbReference type="ARBA" id="ARBA00049157"/>
    </source>
</evidence>
<keyword evidence="5 9" id="KW-0456">Lyase</keyword>
<dbReference type="Pfam" id="PF00215">
    <property type="entry name" value="OMPdecase"/>
    <property type="match status" value="1"/>
</dbReference>
<dbReference type="GO" id="GO:0004590">
    <property type="term" value="F:orotidine-5'-phosphate decarboxylase activity"/>
    <property type="evidence" value="ECO:0007669"/>
    <property type="project" value="UniProtKB-UniRule"/>
</dbReference>
<keyword evidence="4" id="KW-0665">Pyrimidine biosynthesis</keyword>
<dbReference type="SUPFAM" id="SSF51366">
    <property type="entry name" value="Ribulose-phoshate binding barrel"/>
    <property type="match status" value="1"/>
</dbReference>
<evidence type="ECO:0000259" key="8">
    <source>
        <dbReference type="SMART" id="SM00934"/>
    </source>
</evidence>
<dbReference type="InterPro" id="IPR001754">
    <property type="entry name" value="OMPdeCOase_dom"/>
</dbReference>
<comment type="pathway">
    <text evidence="1">Pyrimidine metabolism; UMP biosynthesis via de novo pathway; UMP from orotate: step 2/2.</text>
</comment>
<dbReference type="RefSeq" id="WP_119903211.1">
    <property type="nucleotide sequence ID" value="NZ_QYZP01000003.1"/>
</dbReference>
<dbReference type="PANTHER" id="PTHR43375">
    <property type="entry name" value="OROTIDINE 5'-PHOSPHATE DECARBOXYLASE"/>
    <property type="match status" value="1"/>
</dbReference>
<evidence type="ECO:0000313" key="9">
    <source>
        <dbReference type="EMBL" id="RJN31144.1"/>
    </source>
</evidence>
<evidence type="ECO:0000313" key="10">
    <source>
        <dbReference type="Proteomes" id="UP000266615"/>
    </source>
</evidence>
<keyword evidence="10" id="KW-1185">Reference proteome</keyword>
<dbReference type="GO" id="GO:0006207">
    <property type="term" value="P:'de novo' pyrimidine nucleobase biosynthetic process"/>
    <property type="evidence" value="ECO:0007669"/>
    <property type="project" value="InterPro"/>
</dbReference>
<dbReference type="PANTHER" id="PTHR43375:SF1">
    <property type="entry name" value="OROTIDINE 5'-PHOSPHATE DECARBOXYLASE"/>
    <property type="match status" value="1"/>
</dbReference>
<gene>
    <name evidence="9" type="primary">pyrF</name>
    <name evidence="9" type="ORF">D3250_09790</name>
</gene>
<keyword evidence="3" id="KW-0210">Decarboxylase</keyword>
<evidence type="ECO:0000256" key="1">
    <source>
        <dbReference type="ARBA" id="ARBA00004861"/>
    </source>
</evidence>
<reference evidence="9 10" key="1">
    <citation type="submission" date="2018-09" db="EMBL/GenBank/DDBJ databases">
        <title>Nesterenkonia natronophila sp. nov., an alkaliphilic actinobacteriume isolated from a soda lake, and emended description of the genus Nesterenkonia.</title>
        <authorList>
            <person name="Menes R.J."/>
            <person name="Iriarte A."/>
        </authorList>
    </citation>
    <scope>NUCLEOTIDE SEQUENCE [LARGE SCALE GENOMIC DNA]</scope>
    <source>
        <strain evidence="9 10">M8</strain>
    </source>
</reference>
<dbReference type="GO" id="GO:0044205">
    <property type="term" value="P:'de novo' UMP biosynthetic process"/>
    <property type="evidence" value="ECO:0007669"/>
    <property type="project" value="UniProtKB-UniPathway"/>
</dbReference>
<dbReference type="CDD" id="cd04725">
    <property type="entry name" value="OMP_decarboxylase_like"/>
    <property type="match status" value="1"/>
</dbReference>
<dbReference type="EC" id="4.1.1.23" evidence="7"/>
<comment type="caution">
    <text evidence="9">The sequence shown here is derived from an EMBL/GenBank/DDBJ whole genome shotgun (WGS) entry which is preliminary data.</text>
</comment>
<protein>
    <recommendedName>
        <fullName evidence="7">Orotidine-5'-phosphate decarboxylase</fullName>
        <ecNumber evidence="7">4.1.1.23</ecNumber>
    </recommendedName>
</protein>
<dbReference type="NCBIfam" id="TIGR02127">
    <property type="entry name" value="pyrF_sub2"/>
    <property type="match status" value="1"/>
</dbReference>